<evidence type="ECO:0000256" key="4">
    <source>
        <dbReference type="ARBA" id="ARBA00022989"/>
    </source>
</evidence>
<sequence>MNSTPSTFHLAKNTTTSASQLQNFGVHTQNLSDFSSNTTSAEAEWKVVPVFFAVVSVTGSLGNGGALLAFIRDRTLRNPFTIHVIHLLLLNLINSLTQYPVGVVENLYSRWHLGSGICDLYLFCMSMVTAATINTHSLIALNRAWAIVHPVSYRTRNTKRFSLQLCFGLWVFLFIVEFPNWLLNALYYRRPEGCIYNSDAMPAYNAFLDIVVYTLPIAIVIASFVVVSVHKVLRSRRLAVNNHVAPLSFHHRPTLQVRIVCSL</sequence>
<proteinExistence type="predicted"/>
<evidence type="ECO:0000256" key="7">
    <source>
        <dbReference type="ARBA" id="ARBA00023170"/>
    </source>
</evidence>
<dbReference type="InterPro" id="IPR017452">
    <property type="entry name" value="GPCR_Rhodpsn_7TM"/>
</dbReference>
<feature type="transmembrane region" description="Helical" evidence="9">
    <location>
        <begin position="50"/>
        <end position="71"/>
    </location>
</feature>
<gene>
    <name evidence="11" type="ORF">BV898_07902</name>
</gene>
<dbReference type="PROSITE" id="PS50262">
    <property type="entry name" value="G_PROTEIN_RECEP_F1_2"/>
    <property type="match status" value="1"/>
</dbReference>
<evidence type="ECO:0000256" key="9">
    <source>
        <dbReference type="SAM" id="Phobius"/>
    </source>
</evidence>
<dbReference type="OrthoDB" id="10071887at2759"/>
<feature type="transmembrane region" description="Helical" evidence="9">
    <location>
        <begin position="203"/>
        <end position="227"/>
    </location>
</feature>
<accession>A0A1W0WRY0</accession>
<feature type="transmembrane region" description="Helical" evidence="9">
    <location>
        <begin position="120"/>
        <end position="141"/>
    </location>
</feature>
<comment type="subcellular location">
    <subcellularLocation>
        <location evidence="1">Cell membrane</location>
        <topology evidence="1">Multi-pass membrane protein</topology>
    </subcellularLocation>
</comment>
<dbReference type="GO" id="GO:0005886">
    <property type="term" value="C:plasma membrane"/>
    <property type="evidence" value="ECO:0007669"/>
    <property type="project" value="UniProtKB-SubCell"/>
</dbReference>
<evidence type="ECO:0000259" key="10">
    <source>
        <dbReference type="PROSITE" id="PS50262"/>
    </source>
</evidence>
<dbReference type="CDD" id="cd00637">
    <property type="entry name" value="7tm_classA_rhodopsin-like"/>
    <property type="match status" value="1"/>
</dbReference>
<evidence type="ECO:0000313" key="12">
    <source>
        <dbReference type="Proteomes" id="UP000192578"/>
    </source>
</evidence>
<keyword evidence="7" id="KW-0675">Receptor</keyword>
<dbReference type="AlphaFoldDB" id="A0A1W0WRY0"/>
<dbReference type="Proteomes" id="UP000192578">
    <property type="component" value="Unassembled WGS sequence"/>
</dbReference>
<evidence type="ECO:0000256" key="5">
    <source>
        <dbReference type="ARBA" id="ARBA00023040"/>
    </source>
</evidence>
<dbReference type="PANTHER" id="PTHR24230:SF162">
    <property type="entry name" value="MELANIN-CONCENTRATING HORMONE RECEPTOR 1"/>
    <property type="match status" value="1"/>
</dbReference>
<keyword evidence="8" id="KW-0807">Transducer</keyword>
<feature type="transmembrane region" description="Helical" evidence="9">
    <location>
        <begin position="161"/>
        <end position="183"/>
    </location>
</feature>
<feature type="domain" description="G-protein coupled receptors family 1 profile" evidence="10">
    <location>
        <begin position="62"/>
        <end position="263"/>
    </location>
</feature>
<dbReference type="PANTHER" id="PTHR24230">
    <property type="entry name" value="G-PROTEIN COUPLED RECEPTOR"/>
    <property type="match status" value="1"/>
</dbReference>
<organism evidence="11 12">
    <name type="scientific">Hypsibius exemplaris</name>
    <name type="common">Freshwater tardigrade</name>
    <dbReference type="NCBI Taxonomy" id="2072580"/>
    <lineage>
        <taxon>Eukaryota</taxon>
        <taxon>Metazoa</taxon>
        <taxon>Ecdysozoa</taxon>
        <taxon>Tardigrada</taxon>
        <taxon>Eutardigrada</taxon>
        <taxon>Parachela</taxon>
        <taxon>Hypsibioidea</taxon>
        <taxon>Hypsibiidae</taxon>
        <taxon>Hypsibius</taxon>
    </lineage>
</organism>
<dbReference type="EMBL" id="MTYJ01000054">
    <property type="protein sequence ID" value="OQV17959.1"/>
    <property type="molecule type" value="Genomic_DNA"/>
</dbReference>
<keyword evidence="5" id="KW-0297">G-protein coupled receptor</keyword>
<dbReference type="InterPro" id="IPR000276">
    <property type="entry name" value="GPCR_Rhodpsn"/>
</dbReference>
<dbReference type="GO" id="GO:0008528">
    <property type="term" value="F:G protein-coupled peptide receptor activity"/>
    <property type="evidence" value="ECO:0007669"/>
    <property type="project" value="TreeGrafter"/>
</dbReference>
<evidence type="ECO:0000256" key="8">
    <source>
        <dbReference type="ARBA" id="ARBA00023224"/>
    </source>
</evidence>
<dbReference type="Gene3D" id="1.20.1070.10">
    <property type="entry name" value="Rhodopsin 7-helix transmembrane proteins"/>
    <property type="match status" value="1"/>
</dbReference>
<protein>
    <recommendedName>
        <fullName evidence="10">G-protein coupled receptors family 1 profile domain-containing protein</fullName>
    </recommendedName>
</protein>
<keyword evidence="4 9" id="KW-1133">Transmembrane helix</keyword>
<feature type="transmembrane region" description="Helical" evidence="9">
    <location>
        <begin position="80"/>
        <end position="100"/>
    </location>
</feature>
<name>A0A1W0WRY0_HYPEX</name>
<keyword evidence="3 9" id="KW-0812">Transmembrane</keyword>
<keyword evidence="6 9" id="KW-0472">Membrane</keyword>
<keyword evidence="2" id="KW-1003">Cell membrane</keyword>
<evidence type="ECO:0000256" key="3">
    <source>
        <dbReference type="ARBA" id="ARBA00022692"/>
    </source>
</evidence>
<dbReference type="SUPFAM" id="SSF81321">
    <property type="entry name" value="Family A G protein-coupled receptor-like"/>
    <property type="match status" value="1"/>
</dbReference>
<dbReference type="GO" id="GO:0007218">
    <property type="term" value="P:neuropeptide signaling pathway"/>
    <property type="evidence" value="ECO:0007669"/>
    <property type="project" value="TreeGrafter"/>
</dbReference>
<dbReference type="Pfam" id="PF00001">
    <property type="entry name" value="7tm_1"/>
    <property type="match status" value="1"/>
</dbReference>
<comment type="caution">
    <text evidence="11">The sequence shown here is derived from an EMBL/GenBank/DDBJ whole genome shotgun (WGS) entry which is preliminary data.</text>
</comment>
<reference evidence="12" key="1">
    <citation type="submission" date="2017-01" db="EMBL/GenBank/DDBJ databases">
        <title>Comparative genomics of anhydrobiosis in the tardigrade Hypsibius dujardini.</title>
        <authorList>
            <person name="Yoshida Y."/>
            <person name="Koutsovoulos G."/>
            <person name="Laetsch D."/>
            <person name="Stevens L."/>
            <person name="Kumar S."/>
            <person name="Horikawa D."/>
            <person name="Ishino K."/>
            <person name="Komine S."/>
            <person name="Tomita M."/>
            <person name="Blaxter M."/>
            <person name="Arakawa K."/>
        </authorList>
    </citation>
    <scope>NUCLEOTIDE SEQUENCE [LARGE SCALE GENOMIC DNA]</scope>
    <source>
        <strain evidence="12">Z151</strain>
    </source>
</reference>
<evidence type="ECO:0000313" key="11">
    <source>
        <dbReference type="EMBL" id="OQV17959.1"/>
    </source>
</evidence>
<keyword evidence="12" id="KW-1185">Reference proteome</keyword>
<evidence type="ECO:0000256" key="1">
    <source>
        <dbReference type="ARBA" id="ARBA00004651"/>
    </source>
</evidence>
<evidence type="ECO:0000256" key="6">
    <source>
        <dbReference type="ARBA" id="ARBA00023136"/>
    </source>
</evidence>
<evidence type="ECO:0000256" key="2">
    <source>
        <dbReference type="ARBA" id="ARBA00022475"/>
    </source>
</evidence>